<dbReference type="PANTHER" id="PTHR30535">
    <property type="entry name" value="VITAMIN B12-BINDING PROTEIN"/>
    <property type="match status" value="1"/>
</dbReference>
<proteinExistence type="inferred from homology"/>
<dbReference type="AlphaFoldDB" id="A0A9D1CPC7"/>
<comment type="caution">
    <text evidence="4">The sequence shown here is derived from an EMBL/GenBank/DDBJ whole genome shotgun (WGS) entry which is preliminary data.</text>
</comment>
<dbReference type="SUPFAM" id="SSF53807">
    <property type="entry name" value="Helical backbone' metal receptor"/>
    <property type="match status" value="1"/>
</dbReference>
<dbReference type="Gene3D" id="3.40.50.1980">
    <property type="entry name" value="Nitrogenase molybdenum iron protein domain"/>
    <property type="match status" value="2"/>
</dbReference>
<feature type="chain" id="PRO_5039381234" evidence="2">
    <location>
        <begin position="29"/>
        <end position="382"/>
    </location>
</feature>
<evidence type="ECO:0000256" key="1">
    <source>
        <dbReference type="ARBA" id="ARBA00008814"/>
    </source>
</evidence>
<sequence length="382" mass="41350">MNRNRWIAPLLAALLALLNCATLAPASAEEAVAVTDMIGREVQVVPGSYERVVCIGAGALRMYCYVGDVSLLCGVEDIDNETLQDRPRMFDGVARPYVLAYGDVFASLPSCGVGGPNAQAAEAEKILSCDPDLVISEYEDVEKADALQEQLGVPVITLRSGADGVFDDAFAGSMALLGTVLGAQERAQALVDFVQAERADIQRRTEAFQGDERPGAYICGLGNWGTTNHLTTAQDYAAFEVANVRNVLTGLAVSGIQPIEAELFVSLGEEMDVLFIDAAAVKNIAPLYQADAAMLDSCRAWRDGEAYLLLAYNAYYTNYEIALLNTWYIAKTVYPDAFADVDIVEKANEITRAFLGVELAGQMFECPNSYGGYQRIDTQTFF</sequence>
<dbReference type="PROSITE" id="PS50983">
    <property type="entry name" value="FE_B12_PBP"/>
    <property type="match status" value="1"/>
</dbReference>
<evidence type="ECO:0000256" key="2">
    <source>
        <dbReference type="SAM" id="SignalP"/>
    </source>
</evidence>
<reference evidence="4" key="1">
    <citation type="submission" date="2020-10" db="EMBL/GenBank/DDBJ databases">
        <authorList>
            <person name="Gilroy R."/>
        </authorList>
    </citation>
    <scope>NUCLEOTIDE SEQUENCE</scope>
    <source>
        <strain evidence="4">ChiSxjej2B14-6234</strain>
    </source>
</reference>
<dbReference type="Proteomes" id="UP000886887">
    <property type="component" value="Unassembled WGS sequence"/>
</dbReference>
<keyword evidence="2" id="KW-0732">Signal</keyword>
<feature type="signal peptide" evidence="2">
    <location>
        <begin position="1"/>
        <end position="28"/>
    </location>
</feature>
<reference evidence="4" key="2">
    <citation type="journal article" date="2021" name="PeerJ">
        <title>Extensive microbial diversity within the chicken gut microbiome revealed by metagenomics and culture.</title>
        <authorList>
            <person name="Gilroy R."/>
            <person name="Ravi A."/>
            <person name="Getino M."/>
            <person name="Pursley I."/>
            <person name="Horton D.L."/>
            <person name="Alikhan N.F."/>
            <person name="Baker D."/>
            <person name="Gharbi K."/>
            <person name="Hall N."/>
            <person name="Watson M."/>
            <person name="Adriaenssens E.M."/>
            <person name="Foster-Nyarko E."/>
            <person name="Jarju S."/>
            <person name="Secka A."/>
            <person name="Antonio M."/>
            <person name="Oren A."/>
            <person name="Chaudhuri R.R."/>
            <person name="La Ragione R."/>
            <person name="Hildebrand F."/>
            <person name="Pallen M.J."/>
        </authorList>
    </citation>
    <scope>NUCLEOTIDE SEQUENCE</scope>
    <source>
        <strain evidence="4">ChiSxjej2B14-6234</strain>
    </source>
</reference>
<gene>
    <name evidence="4" type="ORF">IAB73_00570</name>
</gene>
<dbReference type="EMBL" id="DVFJ01000002">
    <property type="protein sequence ID" value="HIQ70701.1"/>
    <property type="molecule type" value="Genomic_DNA"/>
</dbReference>
<protein>
    <submittedName>
        <fullName evidence="4">ABC transporter substrate-binding protein</fullName>
    </submittedName>
</protein>
<feature type="domain" description="Fe/B12 periplasmic-binding" evidence="3">
    <location>
        <begin position="51"/>
        <end position="337"/>
    </location>
</feature>
<evidence type="ECO:0000313" key="4">
    <source>
        <dbReference type="EMBL" id="HIQ70701.1"/>
    </source>
</evidence>
<dbReference type="InterPro" id="IPR050902">
    <property type="entry name" value="ABC_Transporter_SBP"/>
</dbReference>
<evidence type="ECO:0000313" key="5">
    <source>
        <dbReference type="Proteomes" id="UP000886887"/>
    </source>
</evidence>
<dbReference type="Pfam" id="PF01497">
    <property type="entry name" value="Peripla_BP_2"/>
    <property type="match status" value="1"/>
</dbReference>
<organism evidence="4 5">
    <name type="scientific">Candidatus Onthenecus intestinigallinarum</name>
    <dbReference type="NCBI Taxonomy" id="2840875"/>
    <lineage>
        <taxon>Bacteria</taxon>
        <taxon>Bacillati</taxon>
        <taxon>Bacillota</taxon>
        <taxon>Clostridia</taxon>
        <taxon>Eubacteriales</taxon>
        <taxon>Candidatus Onthenecus</taxon>
    </lineage>
</organism>
<dbReference type="PANTHER" id="PTHR30535:SF34">
    <property type="entry name" value="MOLYBDATE-BINDING PROTEIN MOLA"/>
    <property type="match status" value="1"/>
</dbReference>
<name>A0A9D1CPC7_9FIRM</name>
<accession>A0A9D1CPC7</accession>
<comment type="similarity">
    <text evidence="1">Belongs to the bacterial solute-binding protein 8 family.</text>
</comment>
<dbReference type="InterPro" id="IPR002491">
    <property type="entry name" value="ABC_transptr_periplasmic_BD"/>
</dbReference>
<evidence type="ECO:0000259" key="3">
    <source>
        <dbReference type="PROSITE" id="PS50983"/>
    </source>
</evidence>